<feature type="domain" description="NolW-like" evidence="1">
    <location>
        <begin position="2"/>
        <end position="34"/>
    </location>
</feature>
<dbReference type="InterPro" id="IPR038591">
    <property type="entry name" value="NolW-like_sf"/>
</dbReference>
<evidence type="ECO:0000313" key="3">
    <source>
        <dbReference type="Proteomes" id="UP000275777"/>
    </source>
</evidence>
<dbReference type="AlphaFoldDB" id="A0A447TEL7"/>
<sequence>MIAYPDTNSLLVKGTAEQVRFIENLARALDVAKRHVELSLWIIDLQKDDLDQLASTGAAASPWATSSA</sequence>
<proteinExistence type="predicted"/>
<organism evidence="2 3">
    <name type="scientific">Chromobacterium violaceum</name>
    <dbReference type="NCBI Taxonomy" id="536"/>
    <lineage>
        <taxon>Bacteria</taxon>
        <taxon>Pseudomonadati</taxon>
        <taxon>Pseudomonadota</taxon>
        <taxon>Betaproteobacteria</taxon>
        <taxon>Neisseriales</taxon>
        <taxon>Chromobacteriaceae</taxon>
        <taxon>Chromobacterium</taxon>
    </lineage>
</organism>
<dbReference type="Gene3D" id="3.30.1370.120">
    <property type="match status" value="1"/>
</dbReference>
<name>A0A447TEL7_CHRVL</name>
<dbReference type="InterPro" id="IPR005644">
    <property type="entry name" value="NolW-like"/>
</dbReference>
<protein>
    <submittedName>
        <fullName evidence="2">Type III secretion system outer membrane pore InvG</fullName>
    </submittedName>
</protein>
<dbReference type="Proteomes" id="UP000275777">
    <property type="component" value="Chromosome"/>
</dbReference>
<reference evidence="2 3" key="1">
    <citation type="submission" date="2018-12" db="EMBL/GenBank/DDBJ databases">
        <authorList>
            <consortium name="Pathogen Informatics"/>
        </authorList>
    </citation>
    <scope>NUCLEOTIDE SEQUENCE [LARGE SCALE GENOMIC DNA]</scope>
    <source>
        <strain evidence="2 3">NCTC9695</strain>
    </source>
</reference>
<dbReference type="EMBL" id="LR134182">
    <property type="protein sequence ID" value="VEB43322.1"/>
    <property type="molecule type" value="Genomic_DNA"/>
</dbReference>
<evidence type="ECO:0000313" key="2">
    <source>
        <dbReference type="EMBL" id="VEB43322.1"/>
    </source>
</evidence>
<evidence type="ECO:0000259" key="1">
    <source>
        <dbReference type="Pfam" id="PF03958"/>
    </source>
</evidence>
<dbReference type="Pfam" id="PF03958">
    <property type="entry name" value="Secretin_N"/>
    <property type="match status" value="1"/>
</dbReference>
<accession>A0A447TEL7</accession>
<gene>
    <name evidence="2" type="primary">invG_2</name>
    <name evidence="2" type="ORF">NCTC9695_03778</name>
</gene>